<dbReference type="PROSITE" id="PS50082">
    <property type="entry name" value="WD_REPEATS_2"/>
    <property type="match status" value="4"/>
</dbReference>
<evidence type="ECO:0000256" key="2">
    <source>
        <dbReference type="ARBA" id="ARBA00022552"/>
    </source>
</evidence>
<keyword evidence="4" id="KW-0677">Repeat</keyword>
<sequence length="437" mass="45911">MESSGEAQVQVRLVAKQKKYEVPDAPIVVPQQLQRYGLSEIVNHLLGHERPVPFDFLVGGQFLRESIAQYLRRQSLSAENILTLEYVESMLPPTEIASFSHDDWISSVAAASADRFVVGSFDGVVRVWSSQSECEAELRGHAAAVKGVAAAGDAGSRKTRVAAVSGSQDRTAIGWGVKGGKWRALYAARGHTDSVEAVAVNPGGTHFVTASADATIRFWTLAAPRESEDAGDGGAAQPAAKKRRAGGAADVVTKAAIGTLSGHVGPVTSVRFSADDETQVFSGGWDHTVRTWDVAAGVNVATSLCDAVVLGVDYSAHSRLVATGHADRAVRLWDPRASDGAVVKLRLTGHAGFVPAVSWAPGSAHMLASASHDGSIKVWDVRSRTPLYTVHAAAAADRGKKLLALDWHRALLLAGGESGSLRIHSVGGQDAAGADLV</sequence>
<dbReference type="Pfam" id="PF00400">
    <property type="entry name" value="WD40"/>
    <property type="match status" value="5"/>
</dbReference>
<keyword evidence="5 6" id="KW-0539">Nucleus</keyword>
<evidence type="ECO:0000256" key="7">
    <source>
        <dbReference type="PROSITE-ProRule" id="PRU00221"/>
    </source>
</evidence>
<evidence type="ECO:0000256" key="5">
    <source>
        <dbReference type="ARBA" id="ARBA00023242"/>
    </source>
</evidence>
<dbReference type="Gene3D" id="2.130.10.10">
    <property type="entry name" value="YVTN repeat-like/Quinoprotein amine dehydrogenase"/>
    <property type="match status" value="1"/>
</dbReference>
<dbReference type="PANTHER" id="PTHR19855:SF11">
    <property type="entry name" value="RIBOSOME BIOGENESIS PROTEIN WDR12"/>
    <property type="match status" value="1"/>
</dbReference>
<dbReference type="Pfam" id="PF08154">
    <property type="entry name" value="NLE"/>
    <property type="match status" value="1"/>
</dbReference>
<comment type="function">
    <text evidence="6">Component of the NOP7 complex, which is required for maturation of the 25S and 5.8S ribosomal RNAs and formation of the 60S ribosome.</text>
</comment>
<feature type="repeat" description="WD" evidence="7">
    <location>
        <begin position="188"/>
        <end position="229"/>
    </location>
</feature>
<dbReference type="InterPro" id="IPR036322">
    <property type="entry name" value="WD40_repeat_dom_sf"/>
</dbReference>
<dbReference type="PROSITE" id="PS00678">
    <property type="entry name" value="WD_REPEATS_1"/>
    <property type="match status" value="2"/>
</dbReference>
<gene>
    <name evidence="9" type="primary">YTM1_2</name>
    <name evidence="6" type="synonym">YTM1</name>
    <name evidence="9" type="ORF">H4R18_003113</name>
</gene>
<evidence type="ECO:0000256" key="3">
    <source>
        <dbReference type="ARBA" id="ARBA00022574"/>
    </source>
</evidence>
<dbReference type="InterPro" id="IPR020472">
    <property type="entry name" value="WD40_PAC1"/>
</dbReference>
<feature type="repeat" description="WD" evidence="7">
    <location>
        <begin position="260"/>
        <end position="302"/>
    </location>
</feature>
<dbReference type="GO" id="GO:0005730">
    <property type="term" value="C:nucleolus"/>
    <property type="evidence" value="ECO:0007669"/>
    <property type="project" value="UniProtKB-SubCell"/>
</dbReference>
<feature type="repeat" description="WD" evidence="7">
    <location>
        <begin position="309"/>
        <end position="334"/>
    </location>
</feature>
<dbReference type="HAMAP" id="MF_03029">
    <property type="entry name" value="WDR12"/>
    <property type="match status" value="1"/>
</dbReference>
<dbReference type="GO" id="GO:0030687">
    <property type="term" value="C:preribosome, large subunit precursor"/>
    <property type="evidence" value="ECO:0007669"/>
    <property type="project" value="UniProtKB-UniRule"/>
</dbReference>
<protein>
    <recommendedName>
        <fullName evidence="6">Ribosome biogenesis protein YTM1</fullName>
    </recommendedName>
</protein>
<evidence type="ECO:0000259" key="8">
    <source>
        <dbReference type="Pfam" id="PF08154"/>
    </source>
</evidence>
<dbReference type="InterPro" id="IPR015943">
    <property type="entry name" value="WD40/YVTN_repeat-like_dom_sf"/>
</dbReference>
<dbReference type="CDD" id="cd00200">
    <property type="entry name" value="WD40"/>
    <property type="match status" value="1"/>
</dbReference>
<evidence type="ECO:0000256" key="1">
    <source>
        <dbReference type="ARBA" id="ARBA00022517"/>
    </source>
</evidence>
<evidence type="ECO:0000313" key="10">
    <source>
        <dbReference type="Proteomes" id="UP001140217"/>
    </source>
</evidence>
<comment type="subunit">
    <text evidence="6">Component of the NOP7 complex, composed of ERB1, NOP7 and YTM1. Within the NOP7 complex ERB1 appears to interact directly with NOP7 and YTM1. The NOP7 complex also associates with the 66S pre-ribosome.</text>
</comment>
<dbReference type="GO" id="GO:0005654">
    <property type="term" value="C:nucleoplasm"/>
    <property type="evidence" value="ECO:0007669"/>
    <property type="project" value="UniProtKB-SubCell"/>
</dbReference>
<dbReference type="InterPro" id="IPR012972">
    <property type="entry name" value="NLE"/>
</dbReference>
<evidence type="ECO:0000256" key="6">
    <source>
        <dbReference type="HAMAP-Rule" id="MF_03029"/>
    </source>
</evidence>
<proteinExistence type="inferred from homology"/>
<dbReference type="PROSITE" id="PS50294">
    <property type="entry name" value="WD_REPEATS_REGION"/>
    <property type="match status" value="3"/>
</dbReference>
<feature type="domain" description="NLE" evidence="8">
    <location>
        <begin position="9"/>
        <end position="71"/>
    </location>
</feature>
<evidence type="ECO:0000256" key="4">
    <source>
        <dbReference type="ARBA" id="ARBA00022737"/>
    </source>
</evidence>
<accession>A0A9W8H9S9</accession>
<dbReference type="SMART" id="SM00320">
    <property type="entry name" value="WD40"/>
    <property type="match status" value="7"/>
</dbReference>
<dbReference type="InterPro" id="IPR019775">
    <property type="entry name" value="WD40_repeat_CS"/>
</dbReference>
<dbReference type="Proteomes" id="UP001140217">
    <property type="component" value="Unassembled WGS sequence"/>
</dbReference>
<dbReference type="GO" id="GO:0043021">
    <property type="term" value="F:ribonucleoprotein complex binding"/>
    <property type="evidence" value="ECO:0007669"/>
    <property type="project" value="UniProtKB-UniRule"/>
</dbReference>
<dbReference type="OrthoDB" id="10251381at2759"/>
<dbReference type="InterPro" id="IPR001680">
    <property type="entry name" value="WD40_rpt"/>
</dbReference>
<dbReference type="GO" id="GO:0000463">
    <property type="term" value="P:maturation of LSU-rRNA from tricistronic rRNA transcript (SSU-rRNA, 5.8S rRNA, LSU-rRNA)"/>
    <property type="evidence" value="ECO:0007669"/>
    <property type="project" value="UniProtKB-UniRule"/>
</dbReference>
<keyword evidence="1 6" id="KW-0690">Ribosome biogenesis</keyword>
<dbReference type="AlphaFoldDB" id="A0A9W8H9S9"/>
<dbReference type="InterPro" id="IPR028599">
    <property type="entry name" value="WDR12/Ytm1"/>
</dbReference>
<dbReference type="SUPFAM" id="SSF50978">
    <property type="entry name" value="WD40 repeat-like"/>
    <property type="match status" value="1"/>
</dbReference>
<keyword evidence="10" id="KW-1185">Reference proteome</keyword>
<comment type="subcellular location">
    <subcellularLocation>
        <location evidence="6">Nucleus</location>
        <location evidence="6">Nucleolus</location>
    </subcellularLocation>
    <subcellularLocation>
        <location evidence="6">Nucleus</location>
        <location evidence="6">Nucleoplasm</location>
    </subcellularLocation>
</comment>
<dbReference type="EMBL" id="JANBUL010000117">
    <property type="protein sequence ID" value="KAJ2781019.1"/>
    <property type="molecule type" value="Genomic_DNA"/>
</dbReference>
<feature type="repeat" description="WD" evidence="7">
    <location>
        <begin position="347"/>
        <end position="389"/>
    </location>
</feature>
<comment type="similarity">
    <text evidence="6">Belongs to the WD repeat WDR12/YTM1 family.</text>
</comment>
<keyword evidence="2 6" id="KW-0698">rRNA processing</keyword>
<keyword evidence="3 7" id="KW-0853">WD repeat</keyword>
<organism evidence="9 10">
    <name type="scientific">Coemansia javaensis</name>
    <dbReference type="NCBI Taxonomy" id="2761396"/>
    <lineage>
        <taxon>Eukaryota</taxon>
        <taxon>Fungi</taxon>
        <taxon>Fungi incertae sedis</taxon>
        <taxon>Zoopagomycota</taxon>
        <taxon>Kickxellomycotina</taxon>
        <taxon>Kickxellomycetes</taxon>
        <taxon>Kickxellales</taxon>
        <taxon>Kickxellaceae</taxon>
        <taxon>Coemansia</taxon>
    </lineage>
</organism>
<dbReference type="GO" id="GO:0000466">
    <property type="term" value="P:maturation of 5.8S rRNA from tricistronic rRNA transcript (SSU-rRNA, 5.8S rRNA, LSU-rRNA)"/>
    <property type="evidence" value="ECO:0007669"/>
    <property type="project" value="UniProtKB-UniRule"/>
</dbReference>
<dbReference type="PANTHER" id="PTHR19855">
    <property type="entry name" value="WD40 REPEAT PROTEIN 12, 37"/>
    <property type="match status" value="1"/>
</dbReference>
<comment type="caution">
    <text evidence="9">The sequence shown here is derived from an EMBL/GenBank/DDBJ whole genome shotgun (WGS) entry which is preliminary data.</text>
</comment>
<dbReference type="PRINTS" id="PR00320">
    <property type="entry name" value="GPROTEINBRPT"/>
</dbReference>
<evidence type="ECO:0000313" key="9">
    <source>
        <dbReference type="EMBL" id="KAJ2781019.1"/>
    </source>
</evidence>
<reference evidence="9" key="1">
    <citation type="submission" date="2022-07" db="EMBL/GenBank/DDBJ databases">
        <title>Phylogenomic reconstructions and comparative analyses of Kickxellomycotina fungi.</title>
        <authorList>
            <person name="Reynolds N.K."/>
            <person name="Stajich J.E."/>
            <person name="Barry K."/>
            <person name="Grigoriev I.V."/>
            <person name="Crous P."/>
            <person name="Smith M.E."/>
        </authorList>
    </citation>
    <scope>NUCLEOTIDE SEQUENCE</scope>
    <source>
        <strain evidence="9">NBRC 105414</strain>
    </source>
</reference>
<name>A0A9W8H9S9_9FUNG</name>